<dbReference type="OrthoDB" id="1711136at2759"/>
<dbReference type="Gene3D" id="3.30.40.10">
    <property type="entry name" value="Zinc/RING finger domain, C3HC4 (zinc finger)"/>
    <property type="match status" value="1"/>
</dbReference>
<dbReference type="Proteomes" id="UP000198287">
    <property type="component" value="Unassembled WGS sequence"/>
</dbReference>
<evidence type="ECO:0000256" key="4">
    <source>
        <dbReference type="SAM" id="MobiDB-lite"/>
    </source>
</evidence>
<dbReference type="InterPro" id="IPR013083">
    <property type="entry name" value="Znf_RING/FYVE/PHD"/>
</dbReference>
<comment type="caution">
    <text evidence="6">The sequence shown here is derived from an EMBL/GenBank/DDBJ whole genome shotgun (WGS) entry which is preliminary data.</text>
</comment>
<proteinExistence type="predicted"/>
<keyword evidence="1 3" id="KW-0863">Zinc-finger</keyword>
<dbReference type="PROSITE" id="PS50089">
    <property type="entry name" value="ZF_RING_2"/>
    <property type="match status" value="1"/>
</dbReference>
<evidence type="ECO:0000256" key="3">
    <source>
        <dbReference type="PROSITE-ProRule" id="PRU00175"/>
    </source>
</evidence>
<dbReference type="EMBL" id="LNIX01000019">
    <property type="protein sequence ID" value="OXA44310.1"/>
    <property type="molecule type" value="Genomic_DNA"/>
</dbReference>
<reference evidence="6 7" key="1">
    <citation type="submission" date="2015-12" db="EMBL/GenBank/DDBJ databases">
        <title>The genome of Folsomia candida.</title>
        <authorList>
            <person name="Faddeeva A."/>
            <person name="Derks M.F."/>
            <person name="Anvar Y."/>
            <person name="Smit S."/>
            <person name="Van Straalen N."/>
            <person name="Roelofs D."/>
        </authorList>
    </citation>
    <scope>NUCLEOTIDE SEQUENCE [LARGE SCALE GENOMIC DNA]</scope>
    <source>
        <strain evidence="6 7">VU population</strain>
        <tissue evidence="6">Whole body</tissue>
    </source>
</reference>
<protein>
    <submittedName>
        <fullName evidence="6">E3 ubiquitin-protein ligase mind-bomb</fullName>
    </submittedName>
</protein>
<dbReference type="GO" id="GO:0008270">
    <property type="term" value="F:zinc ion binding"/>
    <property type="evidence" value="ECO:0007669"/>
    <property type="project" value="UniProtKB-KW"/>
</dbReference>
<evidence type="ECO:0000313" key="6">
    <source>
        <dbReference type="EMBL" id="OXA44310.1"/>
    </source>
</evidence>
<evidence type="ECO:0000256" key="2">
    <source>
        <dbReference type="ARBA" id="ARBA00022833"/>
    </source>
</evidence>
<gene>
    <name evidence="6" type="ORF">Fcan01_20538</name>
</gene>
<evidence type="ECO:0000313" key="7">
    <source>
        <dbReference type="Proteomes" id="UP000198287"/>
    </source>
</evidence>
<keyword evidence="7" id="KW-1185">Reference proteome</keyword>
<dbReference type="SUPFAM" id="SSF57850">
    <property type="entry name" value="RING/U-box"/>
    <property type="match status" value="1"/>
</dbReference>
<feature type="compositionally biased region" description="Low complexity" evidence="4">
    <location>
        <begin position="108"/>
        <end position="122"/>
    </location>
</feature>
<sequence>MSTFKAPHPVCTCRHRTSIFGEKSKCLRCGNNSRTTLSAQTPDGITLPPVTPPQAKRSLLELKRIREIEKEIEEQAKIFEEEFLAKKRRGDVQTTPPNSPISPSGMFPPSVSSSSISLPPSSSSSSPILPSVILPTPILQNSPSSSSLIPPAGISSPLSLPSTPNKSVAQLSAQITEFEMILDQYKVRPGSTNLQNLTQSFTIPAHNSATTTSLPPPPPRQFPPLTVAPPLSSLLAGNSESEDDEDKQCVVCLERKKTHILIPCGHYAYCDTCAKTLKICALCRVKVTRRVKVFEA</sequence>
<dbReference type="InterPro" id="IPR001841">
    <property type="entry name" value="Znf_RING"/>
</dbReference>
<evidence type="ECO:0000259" key="5">
    <source>
        <dbReference type="PROSITE" id="PS50089"/>
    </source>
</evidence>
<organism evidence="6 7">
    <name type="scientific">Folsomia candida</name>
    <name type="common">Springtail</name>
    <dbReference type="NCBI Taxonomy" id="158441"/>
    <lineage>
        <taxon>Eukaryota</taxon>
        <taxon>Metazoa</taxon>
        <taxon>Ecdysozoa</taxon>
        <taxon>Arthropoda</taxon>
        <taxon>Hexapoda</taxon>
        <taxon>Collembola</taxon>
        <taxon>Entomobryomorpha</taxon>
        <taxon>Isotomoidea</taxon>
        <taxon>Isotomidae</taxon>
        <taxon>Proisotominae</taxon>
        <taxon>Folsomia</taxon>
    </lineage>
</organism>
<dbReference type="PANTHER" id="PTHR14879:SF5">
    <property type="entry name" value="RING-TYPE DOMAIN-CONTAINING PROTEIN"/>
    <property type="match status" value="1"/>
</dbReference>
<dbReference type="InterPro" id="IPR051728">
    <property type="entry name" value="RING-FYVE_E3_ubiquitin-ligase"/>
</dbReference>
<accession>A0A226DGN2</accession>
<dbReference type="STRING" id="158441.A0A226DGN2"/>
<feature type="domain" description="RING-type" evidence="5">
    <location>
        <begin position="249"/>
        <end position="284"/>
    </location>
</feature>
<dbReference type="AlphaFoldDB" id="A0A226DGN2"/>
<evidence type="ECO:0000256" key="1">
    <source>
        <dbReference type="ARBA" id="ARBA00022771"/>
    </source>
</evidence>
<feature type="region of interest" description="Disordered" evidence="4">
    <location>
        <begin position="89"/>
        <end position="122"/>
    </location>
</feature>
<name>A0A226DGN2_FOLCA</name>
<keyword evidence="1 3" id="KW-0479">Metal-binding</keyword>
<dbReference type="Pfam" id="PF13920">
    <property type="entry name" value="zf-C3HC4_3"/>
    <property type="match status" value="1"/>
</dbReference>
<dbReference type="PANTHER" id="PTHR14879">
    <property type="entry name" value="CASPASE REGULATOR, RING FINGER DOMAIN-CONTAINING"/>
    <property type="match status" value="1"/>
</dbReference>
<keyword evidence="2" id="KW-0862">Zinc</keyword>